<dbReference type="InterPro" id="IPR011249">
    <property type="entry name" value="Metalloenz_LuxS/M16"/>
</dbReference>
<feature type="domain" description="Peptidase M16 C-terminal" evidence="7">
    <location>
        <begin position="265"/>
        <end position="436"/>
    </location>
</feature>
<dbReference type="InterPro" id="IPR001431">
    <property type="entry name" value="Pept_M16_Zn_BS"/>
</dbReference>
<evidence type="ECO:0000259" key="7">
    <source>
        <dbReference type="Pfam" id="PF05193"/>
    </source>
</evidence>
<dbReference type="Pfam" id="PF05193">
    <property type="entry name" value="Peptidase_M16_C"/>
    <property type="match status" value="1"/>
</dbReference>
<evidence type="ECO:0000256" key="3">
    <source>
        <dbReference type="RuleBase" id="RU004447"/>
    </source>
</evidence>
<evidence type="ECO:0000259" key="6">
    <source>
        <dbReference type="Pfam" id="PF00675"/>
    </source>
</evidence>
<dbReference type="InterPro" id="IPR007863">
    <property type="entry name" value="Peptidase_M16_C"/>
</dbReference>
<keyword evidence="4" id="KW-0175">Coiled coil</keyword>
<feature type="coiled-coil region" evidence="4">
    <location>
        <begin position="97"/>
        <end position="156"/>
    </location>
</feature>
<dbReference type="GO" id="GO:0046872">
    <property type="term" value="F:metal ion binding"/>
    <property type="evidence" value="ECO:0007669"/>
    <property type="project" value="InterPro"/>
</dbReference>
<comment type="similarity">
    <text evidence="2 3">Belongs to the peptidase M16 family.</text>
</comment>
<keyword evidence="5" id="KW-0732">Signal</keyword>
<feature type="signal peptide" evidence="5">
    <location>
        <begin position="1"/>
        <end position="21"/>
    </location>
</feature>
<dbReference type="PANTHER" id="PTHR11851:SF49">
    <property type="entry name" value="MITOCHONDRIAL-PROCESSING PEPTIDASE SUBUNIT ALPHA"/>
    <property type="match status" value="1"/>
</dbReference>
<dbReference type="SUPFAM" id="SSF63411">
    <property type="entry name" value="LuxS/MPP-like metallohydrolase"/>
    <property type="match status" value="2"/>
</dbReference>
<sequence>MQILRHLSALAVALLISPAIAQNYDLPIREHVFENGLRLLVIERPGEQRVVSKIFTDMGALNETPGEFGAAHFLEHLMFKGTTTLGSTDWEREKGLHEQLRAAEDALIEELNRSRNDLRQRGVFHDYQHSETTPRIDDLRALIDSLNRQAQELSEEGPLSVWYMAYGGTGLTATTEQEYMKFDIDLPLDRVELFLRIEADRMQNSIFRNFDAERMVLVEQRLGDLNRAETEFREAMNSLVGRASMVYVPEGYANDFQQYTRRYERELYETYFVPNNTTLIFIGGVTLEDMMPQVEKYFGHMERLPEPKRYQGREPLPSAEKRLNWRSNTLAPRVEIRYQIPGVGHPDRPLFDVLAAAFEGHLQSVITEAGVEGTVDINTRVVHTSRFGVPASINIELVLEDALQIEKAEGALLAELRRLGKEPLPADLVLQARKQLRTEWYRTAVDPNTLAFQIGHFEVMDSWRTLEPYLEARDAATADDLRALAGKYFIANNQSVGVVLPEEVPQ</sequence>
<dbReference type="AlphaFoldDB" id="A0A7D9H6R3"/>
<feature type="domain" description="Peptidase M16 N-terminal" evidence="6">
    <location>
        <begin position="41"/>
        <end position="87"/>
    </location>
</feature>
<proteinExistence type="inferred from homology"/>
<protein>
    <submittedName>
        <fullName evidence="8">Putative Zn-dependent peptidase</fullName>
    </submittedName>
</protein>
<evidence type="ECO:0000256" key="2">
    <source>
        <dbReference type="ARBA" id="ARBA00007261"/>
    </source>
</evidence>
<evidence type="ECO:0000313" key="8">
    <source>
        <dbReference type="EMBL" id="VUX56250.1"/>
    </source>
</evidence>
<evidence type="ECO:0000256" key="5">
    <source>
        <dbReference type="SAM" id="SignalP"/>
    </source>
</evidence>
<name>A0A7D9H6R3_9GAMM</name>
<dbReference type="GO" id="GO:0006508">
    <property type="term" value="P:proteolysis"/>
    <property type="evidence" value="ECO:0007669"/>
    <property type="project" value="InterPro"/>
</dbReference>
<gene>
    <name evidence="8" type="ORF">JTBM06_V1_460004</name>
</gene>
<dbReference type="EMBL" id="LR633967">
    <property type="protein sequence ID" value="VUX56250.1"/>
    <property type="molecule type" value="Genomic_DNA"/>
</dbReference>
<evidence type="ECO:0000256" key="4">
    <source>
        <dbReference type="SAM" id="Coils"/>
    </source>
</evidence>
<organism evidence="8">
    <name type="scientific">uncultured Woeseiaceae bacterium</name>
    <dbReference type="NCBI Taxonomy" id="1983305"/>
    <lineage>
        <taxon>Bacteria</taxon>
        <taxon>Pseudomonadati</taxon>
        <taxon>Pseudomonadota</taxon>
        <taxon>Gammaproteobacteria</taxon>
        <taxon>Woeseiales</taxon>
        <taxon>Woeseiaceae</taxon>
        <taxon>environmental samples</taxon>
    </lineage>
</organism>
<dbReference type="InterPro" id="IPR011765">
    <property type="entry name" value="Pept_M16_N"/>
</dbReference>
<dbReference type="InterPro" id="IPR050361">
    <property type="entry name" value="MPP/UQCRC_Complex"/>
</dbReference>
<feature type="chain" id="PRO_5027619964" evidence="5">
    <location>
        <begin position="22"/>
        <end position="506"/>
    </location>
</feature>
<comment type="cofactor">
    <cofactor evidence="1">
        <name>Zn(2+)</name>
        <dbReference type="ChEBI" id="CHEBI:29105"/>
    </cofactor>
</comment>
<dbReference type="Gene3D" id="3.30.830.10">
    <property type="entry name" value="Metalloenzyme, LuxS/M16 peptidase-like"/>
    <property type="match status" value="2"/>
</dbReference>
<dbReference type="PANTHER" id="PTHR11851">
    <property type="entry name" value="METALLOPROTEASE"/>
    <property type="match status" value="1"/>
</dbReference>
<dbReference type="Pfam" id="PF00675">
    <property type="entry name" value="Peptidase_M16"/>
    <property type="match status" value="1"/>
</dbReference>
<accession>A0A7D9H6R3</accession>
<dbReference type="GO" id="GO:0004222">
    <property type="term" value="F:metalloendopeptidase activity"/>
    <property type="evidence" value="ECO:0007669"/>
    <property type="project" value="InterPro"/>
</dbReference>
<evidence type="ECO:0000256" key="1">
    <source>
        <dbReference type="ARBA" id="ARBA00001947"/>
    </source>
</evidence>
<dbReference type="PROSITE" id="PS00143">
    <property type="entry name" value="INSULINASE"/>
    <property type="match status" value="1"/>
</dbReference>
<reference evidence="8" key="1">
    <citation type="submission" date="2019-07" db="EMBL/GenBank/DDBJ databases">
        <authorList>
            <person name="Weber M."/>
            <person name="Kostadinov I."/>
            <person name="Kostadinov D I."/>
        </authorList>
    </citation>
    <scope>NUCLEOTIDE SEQUENCE</scope>
    <source>
        <strain evidence="8">Gfbio:sag-sample-m06:053724c1-46a9-4a36-b237-ea2bf867836b</strain>
    </source>
</reference>